<feature type="non-terminal residue" evidence="3">
    <location>
        <position position="476"/>
    </location>
</feature>
<dbReference type="RefSeq" id="XP_027195996.1">
    <property type="nucleotide sequence ID" value="XM_027340195.1"/>
</dbReference>
<dbReference type="KEGG" id="dpte:113790516"/>
<keyword evidence="2" id="KW-1185">Reference proteome</keyword>
<evidence type="ECO:0000313" key="2">
    <source>
        <dbReference type="Proteomes" id="UP000515146"/>
    </source>
</evidence>
<name>A0A6P6XT40_DERPT</name>
<dbReference type="InParanoid" id="A0A6P6XT40"/>
<dbReference type="AlphaFoldDB" id="A0A6P6XT40"/>
<organism evidence="2 3">
    <name type="scientific">Dermatophagoides pteronyssinus</name>
    <name type="common">European house dust mite</name>
    <dbReference type="NCBI Taxonomy" id="6956"/>
    <lineage>
        <taxon>Eukaryota</taxon>
        <taxon>Metazoa</taxon>
        <taxon>Ecdysozoa</taxon>
        <taxon>Arthropoda</taxon>
        <taxon>Chelicerata</taxon>
        <taxon>Arachnida</taxon>
        <taxon>Acari</taxon>
        <taxon>Acariformes</taxon>
        <taxon>Sarcoptiformes</taxon>
        <taxon>Astigmata</taxon>
        <taxon>Psoroptidia</taxon>
        <taxon>Analgoidea</taxon>
        <taxon>Pyroglyphidae</taxon>
        <taxon>Dermatophagoidinae</taxon>
        <taxon>Dermatophagoides</taxon>
    </lineage>
</organism>
<dbReference type="Proteomes" id="UP000515146">
    <property type="component" value="Unplaced"/>
</dbReference>
<protein>
    <submittedName>
        <fullName evidence="3">Uncharacterized protein LOC113790516</fullName>
    </submittedName>
</protein>
<feature type="compositionally biased region" description="Basic and acidic residues" evidence="1">
    <location>
        <begin position="388"/>
        <end position="404"/>
    </location>
</feature>
<feature type="compositionally biased region" description="Acidic residues" evidence="1">
    <location>
        <begin position="405"/>
        <end position="420"/>
    </location>
</feature>
<evidence type="ECO:0000256" key="1">
    <source>
        <dbReference type="SAM" id="MobiDB-lite"/>
    </source>
</evidence>
<feature type="region of interest" description="Disordered" evidence="1">
    <location>
        <begin position="376"/>
        <end position="464"/>
    </location>
</feature>
<dbReference type="OrthoDB" id="10577108at2759"/>
<evidence type="ECO:0000313" key="3">
    <source>
        <dbReference type="RefSeq" id="XP_027195996.1"/>
    </source>
</evidence>
<reference evidence="3" key="1">
    <citation type="submission" date="2025-08" db="UniProtKB">
        <authorList>
            <consortium name="RefSeq"/>
        </authorList>
    </citation>
    <scope>IDENTIFICATION</scope>
    <source>
        <strain evidence="3">Airmid</strain>
    </source>
</reference>
<sequence>MGTNQVNWDRILDRMLSSVPATEQPRLSFLNDNSFSLSSVNFSDSSLNFSCEKNCSTPLSSNCIITNESPPIKSSNGEISDSSIQRTPLANRSINKLQQSTIDKNTSKNSKHQLSNLTISAAVNDSFKTRQTNEKSFTLIKSVEKNPQNDGLSFHNSTKRNITLTENIDLSIDGFGDGFSKKPRPSNIQFNRTVTKVNNESAFSKLILDNDSPYSSPLTPNVVRNLTRQQISVYCMTHMNTFYQSNLTKSVEKCRRNDSQVVNLSNRAGSIQLFDGDCQKIYEDTHDEVITTDENRSPIRLTTEIVSVHEESENSENEQGENYKVKLIGSNSFVDDKEKLPENEIQSEIESNQYEIEKSIDEFELKNNATAELQSVYDEKIDPDEPDVLDHDNEKKSSLMSEHESYEEEQLSAMDPDEPEVFDHDNEKESSLMSEHESYGESNDSFNFQPELSPSKNQSSFTNTKNVKNCFLNQTF</sequence>
<feature type="compositionally biased region" description="Polar residues" evidence="1">
    <location>
        <begin position="440"/>
        <end position="464"/>
    </location>
</feature>
<feature type="compositionally biased region" description="Basic and acidic residues" evidence="1">
    <location>
        <begin position="421"/>
        <end position="439"/>
    </location>
</feature>
<gene>
    <name evidence="3" type="primary">LOC113790516</name>
</gene>
<proteinExistence type="predicted"/>
<accession>A0A6P6XT40</accession>